<keyword evidence="2" id="KW-1003">Cell membrane</keyword>
<keyword evidence="3 7" id="KW-0812">Transmembrane</keyword>
<evidence type="ECO:0000256" key="6">
    <source>
        <dbReference type="SAM" id="MobiDB-lite"/>
    </source>
</evidence>
<feature type="transmembrane region" description="Helical" evidence="7">
    <location>
        <begin position="183"/>
        <end position="204"/>
    </location>
</feature>
<accession>A0ABN1UPM9</accession>
<dbReference type="RefSeq" id="WP_343909615.1">
    <property type="nucleotide sequence ID" value="NZ_BAAAJE010000026.1"/>
</dbReference>
<evidence type="ECO:0000256" key="2">
    <source>
        <dbReference type="ARBA" id="ARBA00022475"/>
    </source>
</evidence>
<dbReference type="InterPro" id="IPR001851">
    <property type="entry name" value="ABC_transp_permease"/>
</dbReference>
<keyword evidence="5 7" id="KW-0472">Membrane</keyword>
<dbReference type="EMBL" id="BAAAJE010000026">
    <property type="protein sequence ID" value="GAA1158594.1"/>
    <property type="molecule type" value="Genomic_DNA"/>
</dbReference>
<feature type="transmembrane region" description="Helical" evidence="7">
    <location>
        <begin position="145"/>
        <end position="163"/>
    </location>
</feature>
<organism evidence="8 9">
    <name type="scientific">Nocardioides aquiterrae</name>
    <dbReference type="NCBI Taxonomy" id="203799"/>
    <lineage>
        <taxon>Bacteria</taxon>
        <taxon>Bacillati</taxon>
        <taxon>Actinomycetota</taxon>
        <taxon>Actinomycetes</taxon>
        <taxon>Propionibacteriales</taxon>
        <taxon>Nocardioidaceae</taxon>
        <taxon>Nocardioides</taxon>
    </lineage>
</organism>
<evidence type="ECO:0000256" key="4">
    <source>
        <dbReference type="ARBA" id="ARBA00022989"/>
    </source>
</evidence>
<keyword evidence="4 7" id="KW-1133">Transmembrane helix</keyword>
<dbReference type="PANTHER" id="PTHR32196">
    <property type="entry name" value="ABC TRANSPORTER PERMEASE PROTEIN YPHD-RELATED-RELATED"/>
    <property type="match status" value="1"/>
</dbReference>
<evidence type="ECO:0000256" key="7">
    <source>
        <dbReference type="SAM" id="Phobius"/>
    </source>
</evidence>
<proteinExistence type="predicted"/>
<keyword evidence="9" id="KW-1185">Reference proteome</keyword>
<protein>
    <submittedName>
        <fullName evidence="8">ABC transporter permease</fullName>
    </submittedName>
</protein>
<feature type="transmembrane region" description="Helical" evidence="7">
    <location>
        <begin position="294"/>
        <end position="311"/>
    </location>
</feature>
<evidence type="ECO:0000256" key="3">
    <source>
        <dbReference type="ARBA" id="ARBA00022692"/>
    </source>
</evidence>
<gene>
    <name evidence="8" type="ORF">GCM10009606_40510</name>
</gene>
<feature type="transmembrane region" description="Helical" evidence="7">
    <location>
        <begin position="114"/>
        <end position="138"/>
    </location>
</feature>
<feature type="compositionally biased region" description="Polar residues" evidence="6">
    <location>
        <begin position="1"/>
        <end position="10"/>
    </location>
</feature>
<dbReference type="Proteomes" id="UP001499979">
    <property type="component" value="Unassembled WGS sequence"/>
</dbReference>
<feature type="region of interest" description="Disordered" evidence="6">
    <location>
        <begin position="1"/>
        <end position="25"/>
    </location>
</feature>
<feature type="transmembrane region" description="Helical" evidence="7">
    <location>
        <begin position="263"/>
        <end position="282"/>
    </location>
</feature>
<feature type="transmembrane region" description="Helical" evidence="7">
    <location>
        <begin position="73"/>
        <end position="102"/>
    </location>
</feature>
<evidence type="ECO:0000256" key="5">
    <source>
        <dbReference type="ARBA" id="ARBA00023136"/>
    </source>
</evidence>
<evidence type="ECO:0000313" key="9">
    <source>
        <dbReference type="Proteomes" id="UP001499979"/>
    </source>
</evidence>
<comment type="caution">
    <text evidence="8">The sequence shown here is derived from an EMBL/GenBank/DDBJ whole genome shotgun (WGS) entry which is preliminary data.</text>
</comment>
<evidence type="ECO:0000256" key="1">
    <source>
        <dbReference type="ARBA" id="ARBA00004651"/>
    </source>
</evidence>
<name>A0ABN1UPM9_9ACTN</name>
<evidence type="ECO:0000313" key="8">
    <source>
        <dbReference type="EMBL" id="GAA1158594.1"/>
    </source>
</evidence>
<feature type="transmembrane region" description="Helical" evidence="7">
    <location>
        <begin position="238"/>
        <end position="257"/>
    </location>
</feature>
<sequence length="341" mass="34127">MSDQSATPTLTGAGDAPTGPAQPAGRRAGDVAARLAVDYGMVAVLVGLVVVATVLYSGFLAPDNLLIVLSQSAPLGVAAVGMTFVIIAGGFDLSVGAIFATAGTIAAKVSMDHSVALGILAALGLGLVLGIVNGVLVARFNINPFVATLGTTSVYAGGILLYSDSQPYTVTKMSFMELGAGSVAGVPLSVIVLMAVFGVGAVLLHKSTYGRRVFSVGGNAEASRLSGVPVRLVRGSTYALSGLLAALGGVMAASRLGVGQGDVGANLALDAIAVVVIGGTSLAGGEGRIWRSGVGLLILAVLDNIFFSLAVDSNWQLITKGAIVVLAVAADQAFRDRWSTA</sequence>
<comment type="subcellular location">
    <subcellularLocation>
        <location evidence="1">Cell membrane</location>
        <topology evidence="1">Multi-pass membrane protein</topology>
    </subcellularLocation>
</comment>
<feature type="transmembrane region" description="Helical" evidence="7">
    <location>
        <begin position="39"/>
        <end position="61"/>
    </location>
</feature>
<dbReference type="CDD" id="cd06579">
    <property type="entry name" value="TM_PBP1_transp_AraH_like"/>
    <property type="match status" value="1"/>
</dbReference>
<dbReference type="Pfam" id="PF02653">
    <property type="entry name" value="BPD_transp_2"/>
    <property type="match status" value="1"/>
</dbReference>
<reference evidence="8 9" key="1">
    <citation type="journal article" date="2019" name="Int. J. Syst. Evol. Microbiol.">
        <title>The Global Catalogue of Microorganisms (GCM) 10K type strain sequencing project: providing services to taxonomists for standard genome sequencing and annotation.</title>
        <authorList>
            <consortium name="The Broad Institute Genomics Platform"/>
            <consortium name="The Broad Institute Genome Sequencing Center for Infectious Disease"/>
            <person name="Wu L."/>
            <person name="Ma J."/>
        </authorList>
    </citation>
    <scope>NUCLEOTIDE SEQUENCE [LARGE SCALE GENOMIC DNA]</scope>
    <source>
        <strain evidence="8 9">JCM 11813</strain>
    </source>
</reference>